<evidence type="ECO:0000256" key="4">
    <source>
        <dbReference type="ARBA" id="ARBA00023125"/>
    </source>
</evidence>
<evidence type="ECO:0000256" key="2">
    <source>
        <dbReference type="ARBA" id="ARBA00010961"/>
    </source>
</evidence>
<comment type="function">
    <text evidence="1">Required for the transposition of the insertion element.</text>
</comment>
<keyword evidence="7" id="KW-1185">Reference proteome</keyword>
<name>A0A1U9Z9I4_9HYPH</name>
<evidence type="ECO:0000256" key="1">
    <source>
        <dbReference type="ARBA" id="ARBA00002190"/>
    </source>
</evidence>
<dbReference type="Proteomes" id="UP000191135">
    <property type="component" value="Plasmid pMM259"/>
</dbReference>
<gene>
    <name evidence="6" type="ORF">Mame_05075</name>
</gene>
<keyword evidence="4" id="KW-0238">DNA-binding</keyword>
<reference evidence="6 7" key="1">
    <citation type="submission" date="2017-03" db="EMBL/GenBank/DDBJ databases">
        <title>Foreign affairs: Plasmid Transfer between Roseobacters and Rhizobia.</title>
        <authorList>
            <person name="Bartling P."/>
            <person name="Bunk B."/>
            <person name="Overmann J."/>
            <person name="Brinkmann H."/>
            <person name="Petersen J."/>
        </authorList>
    </citation>
    <scope>NUCLEOTIDE SEQUENCE [LARGE SCALE GENOMIC DNA]</scope>
    <source>
        <strain evidence="6 7">MACL11</strain>
        <plasmid evidence="7">Plasmid pmm259</plasmid>
    </source>
</reference>
<dbReference type="GO" id="GO:0003677">
    <property type="term" value="F:DNA binding"/>
    <property type="evidence" value="ECO:0007669"/>
    <property type="project" value="UniProtKB-KW"/>
</dbReference>
<proteinExistence type="inferred from homology"/>
<evidence type="ECO:0000313" key="6">
    <source>
        <dbReference type="EMBL" id="AQZ54367.1"/>
    </source>
</evidence>
<dbReference type="AlphaFoldDB" id="A0A1U9Z9I4"/>
<keyword evidence="6" id="KW-0614">Plasmid</keyword>
<dbReference type="EMBL" id="CP020332">
    <property type="protein sequence ID" value="AQZ54367.1"/>
    <property type="molecule type" value="Genomic_DNA"/>
</dbReference>
<dbReference type="GO" id="GO:0006313">
    <property type="term" value="P:DNA transposition"/>
    <property type="evidence" value="ECO:0007669"/>
    <property type="project" value="InterPro"/>
</dbReference>
<dbReference type="eggNOG" id="ENOG5032IU0">
    <property type="taxonomic scope" value="Bacteria"/>
</dbReference>
<keyword evidence="5" id="KW-0233">DNA recombination</keyword>
<evidence type="ECO:0000256" key="3">
    <source>
        <dbReference type="ARBA" id="ARBA00022578"/>
    </source>
</evidence>
<dbReference type="GO" id="GO:0004803">
    <property type="term" value="F:transposase activity"/>
    <property type="evidence" value="ECO:0007669"/>
    <property type="project" value="InterPro"/>
</dbReference>
<dbReference type="InterPro" id="IPR001207">
    <property type="entry name" value="Transposase_mutator"/>
</dbReference>
<evidence type="ECO:0000313" key="7">
    <source>
        <dbReference type="Proteomes" id="UP000191135"/>
    </source>
</evidence>
<geneLocation type="plasmid" evidence="7">
    <name>pmm259</name>
</geneLocation>
<dbReference type="KEGG" id="mmed:Mame_05075"/>
<dbReference type="Pfam" id="PF00872">
    <property type="entry name" value="Transposase_mut"/>
    <property type="match status" value="1"/>
</dbReference>
<protein>
    <submittedName>
        <fullName evidence="6">Transposase</fullName>
    </submittedName>
</protein>
<sequence length="102" mass="11666">MGPFRFKCRAVADSLEEAGERLFTFTRLDQSQWKSARTTNAIERLNEEFRRRIKTQTVLPCAETVPMLLWALLASGQIQMRKVDGWETLSQPIEPIALDLAA</sequence>
<accession>A0A1U9Z9I4</accession>
<evidence type="ECO:0000256" key="5">
    <source>
        <dbReference type="ARBA" id="ARBA00023172"/>
    </source>
</evidence>
<keyword evidence="3" id="KW-0815">Transposition</keyword>
<comment type="similarity">
    <text evidence="2">Belongs to the transposase mutator family.</text>
</comment>
<organism evidence="6 7">
    <name type="scientific">Martelella mediterranea DSM 17316</name>
    <dbReference type="NCBI Taxonomy" id="1122214"/>
    <lineage>
        <taxon>Bacteria</taxon>
        <taxon>Pseudomonadati</taxon>
        <taxon>Pseudomonadota</taxon>
        <taxon>Alphaproteobacteria</taxon>
        <taxon>Hyphomicrobiales</taxon>
        <taxon>Aurantimonadaceae</taxon>
        <taxon>Martelella</taxon>
    </lineage>
</organism>